<dbReference type="SUPFAM" id="SSF47384">
    <property type="entry name" value="Homodimeric domain of signal transducing histidine kinase"/>
    <property type="match status" value="1"/>
</dbReference>
<dbReference type="SUPFAM" id="SSF55874">
    <property type="entry name" value="ATPase domain of HSP90 chaperone/DNA topoisomerase II/histidine kinase"/>
    <property type="match status" value="1"/>
</dbReference>
<evidence type="ECO:0000256" key="1">
    <source>
        <dbReference type="ARBA" id="ARBA00000085"/>
    </source>
</evidence>
<proteinExistence type="predicted"/>
<dbReference type="Gene3D" id="1.10.287.130">
    <property type="match status" value="1"/>
</dbReference>
<dbReference type="PANTHER" id="PTHR43065">
    <property type="entry name" value="SENSOR HISTIDINE KINASE"/>
    <property type="match status" value="1"/>
</dbReference>
<dbReference type="Pfam" id="PF00512">
    <property type="entry name" value="HisKA"/>
    <property type="match status" value="1"/>
</dbReference>
<dbReference type="EC" id="2.7.13.3" evidence="2"/>
<dbReference type="GO" id="GO:0016301">
    <property type="term" value="F:kinase activity"/>
    <property type="evidence" value="ECO:0007669"/>
    <property type="project" value="UniProtKB-KW"/>
</dbReference>
<sequence length="270" mass="30469">MIALLLLKNVNINEKLFETNEELLETNEELEENLKELERTQQSLVTSEKMAAIGKLMVSIAHDINTPIGIIYSAATEIKNRINDDDLKELVKIIIKNSQKISNLIKSLKKTTFYEITNEKSKINIKEFVDDIITTISPKLKEKNIKIIKDIDDVSVYSNPGAISQILINLIDNAIFHAFDKKNNNIITISAHIIPSKKLEITIKDNGKGIDEKIQRKIFEPFYSTKEKGSGLGLSIVYHLVTEILKGVINVESKKGKGTIFKIIIPVEVK</sequence>
<dbReference type="InterPro" id="IPR036890">
    <property type="entry name" value="HATPase_C_sf"/>
</dbReference>
<evidence type="ECO:0000256" key="3">
    <source>
        <dbReference type="ARBA" id="ARBA00022553"/>
    </source>
</evidence>
<dbReference type="InterPro" id="IPR036097">
    <property type="entry name" value="HisK_dim/P_sf"/>
</dbReference>
<feature type="domain" description="Histidine kinase" evidence="5">
    <location>
        <begin position="59"/>
        <end position="269"/>
    </location>
</feature>
<name>A0ABX3IHP6_9BACT</name>
<organism evidence="6 7">
    <name type="scientific">Thermosipho affectus</name>
    <dbReference type="NCBI Taxonomy" id="660294"/>
    <lineage>
        <taxon>Bacteria</taxon>
        <taxon>Thermotogati</taxon>
        <taxon>Thermotogota</taxon>
        <taxon>Thermotogae</taxon>
        <taxon>Thermotogales</taxon>
        <taxon>Fervidobacteriaceae</taxon>
        <taxon>Thermosipho</taxon>
    </lineage>
</organism>
<keyword evidence="3" id="KW-0597">Phosphoprotein</keyword>
<keyword evidence="6" id="KW-0418">Kinase</keyword>
<feature type="coiled-coil region" evidence="4">
    <location>
        <begin position="13"/>
        <end position="47"/>
    </location>
</feature>
<dbReference type="Pfam" id="PF02518">
    <property type="entry name" value="HATPase_c"/>
    <property type="match status" value="1"/>
</dbReference>
<dbReference type="PROSITE" id="PS50109">
    <property type="entry name" value="HIS_KIN"/>
    <property type="match status" value="1"/>
</dbReference>
<dbReference type="InterPro" id="IPR003661">
    <property type="entry name" value="HisK_dim/P_dom"/>
</dbReference>
<dbReference type="CDD" id="cd00082">
    <property type="entry name" value="HisKA"/>
    <property type="match status" value="1"/>
</dbReference>
<evidence type="ECO:0000259" key="5">
    <source>
        <dbReference type="PROSITE" id="PS50109"/>
    </source>
</evidence>
<dbReference type="EMBL" id="LBFC01000018">
    <property type="protein sequence ID" value="ONN27348.1"/>
    <property type="molecule type" value="Genomic_DNA"/>
</dbReference>
<dbReference type="PRINTS" id="PR00344">
    <property type="entry name" value="BCTRLSENSOR"/>
</dbReference>
<keyword evidence="7" id="KW-1185">Reference proteome</keyword>
<dbReference type="InterPro" id="IPR005467">
    <property type="entry name" value="His_kinase_dom"/>
</dbReference>
<gene>
    <name evidence="6" type="ORF">XJ44_05970</name>
</gene>
<protein>
    <recommendedName>
        <fullName evidence="2">histidine kinase</fullName>
        <ecNumber evidence="2">2.7.13.3</ecNumber>
    </recommendedName>
</protein>
<keyword evidence="6" id="KW-0808">Transferase</keyword>
<reference evidence="6 7" key="1">
    <citation type="submission" date="2015-06" db="EMBL/GenBank/DDBJ databases">
        <title>Genome sequencing of Thermotogales isolates from hydrothermal vents.</title>
        <authorList>
            <person name="Haverkamp T.H."/>
            <person name="Kublanov I.V."/>
            <person name="Nesbo C.L."/>
        </authorList>
    </citation>
    <scope>NUCLEOTIDE SEQUENCE [LARGE SCALE GENOMIC DNA]</scope>
    <source>
        <strain evidence="7">ik275mar</strain>
    </source>
</reference>
<dbReference type="Proteomes" id="UP000242616">
    <property type="component" value="Unassembled WGS sequence"/>
</dbReference>
<evidence type="ECO:0000256" key="4">
    <source>
        <dbReference type="SAM" id="Coils"/>
    </source>
</evidence>
<dbReference type="SMART" id="SM00387">
    <property type="entry name" value="HATPase_c"/>
    <property type="match status" value="1"/>
</dbReference>
<dbReference type="Gene3D" id="3.30.565.10">
    <property type="entry name" value="Histidine kinase-like ATPase, C-terminal domain"/>
    <property type="match status" value="1"/>
</dbReference>
<evidence type="ECO:0000313" key="6">
    <source>
        <dbReference type="EMBL" id="ONN27348.1"/>
    </source>
</evidence>
<dbReference type="InterPro" id="IPR003594">
    <property type="entry name" value="HATPase_dom"/>
</dbReference>
<accession>A0ABX3IHP6</accession>
<evidence type="ECO:0000256" key="2">
    <source>
        <dbReference type="ARBA" id="ARBA00012438"/>
    </source>
</evidence>
<dbReference type="InterPro" id="IPR004358">
    <property type="entry name" value="Sig_transdc_His_kin-like_C"/>
</dbReference>
<keyword evidence="4" id="KW-0175">Coiled coil</keyword>
<comment type="catalytic activity">
    <reaction evidence="1">
        <text>ATP + protein L-histidine = ADP + protein N-phospho-L-histidine.</text>
        <dbReference type="EC" id="2.7.13.3"/>
    </reaction>
</comment>
<comment type="caution">
    <text evidence="6">The sequence shown here is derived from an EMBL/GenBank/DDBJ whole genome shotgun (WGS) entry which is preliminary data.</text>
</comment>
<dbReference type="PANTHER" id="PTHR43065:SF47">
    <property type="match status" value="1"/>
</dbReference>
<evidence type="ECO:0000313" key="7">
    <source>
        <dbReference type="Proteomes" id="UP000242616"/>
    </source>
</evidence>